<dbReference type="RefSeq" id="WP_378554857.1">
    <property type="nucleotide sequence ID" value="NZ_JBHSBA010000018.1"/>
</dbReference>
<reference evidence="2" key="1">
    <citation type="journal article" date="2019" name="Int. J. Syst. Evol. Microbiol.">
        <title>The Global Catalogue of Microorganisms (GCM) 10K type strain sequencing project: providing services to taxonomists for standard genome sequencing and annotation.</title>
        <authorList>
            <consortium name="The Broad Institute Genomics Platform"/>
            <consortium name="The Broad Institute Genome Sequencing Center for Infectious Disease"/>
            <person name="Wu L."/>
            <person name="Ma J."/>
        </authorList>
    </citation>
    <scope>NUCLEOTIDE SEQUENCE [LARGE SCALE GENOMIC DNA]</scope>
    <source>
        <strain evidence="2">CGMCC 4.7204</strain>
    </source>
</reference>
<keyword evidence="2" id="KW-1185">Reference proteome</keyword>
<organism evidence="1 2">
    <name type="scientific">Nocardia rhizosphaerae</name>
    <dbReference type="NCBI Taxonomy" id="1691571"/>
    <lineage>
        <taxon>Bacteria</taxon>
        <taxon>Bacillati</taxon>
        <taxon>Actinomycetota</taxon>
        <taxon>Actinomycetes</taxon>
        <taxon>Mycobacteriales</taxon>
        <taxon>Nocardiaceae</taxon>
        <taxon>Nocardia</taxon>
    </lineage>
</organism>
<protein>
    <submittedName>
        <fullName evidence="1">Uncharacterized protein</fullName>
    </submittedName>
</protein>
<evidence type="ECO:0000313" key="1">
    <source>
        <dbReference type="EMBL" id="MFC4128970.1"/>
    </source>
</evidence>
<proteinExistence type="predicted"/>
<name>A0ABV8LDJ5_9NOCA</name>
<sequence length="186" mass="20595">MTPAEILELPLEAGNDSGADTIRGYLVALLGRVWFGKEGFSGKYPFGNSSWEWDIYRALVRAGLAENPFDDDGHYVDPVRVREFDQAACDRLIASAIRELGPVPPVYDVLVAPIIDHPHPDCWDARVTDFPDRAIGITDRQFLAGVAAHYIATWTGFPENSITVRLHEVGPETIARFDEQAKAADD</sequence>
<gene>
    <name evidence="1" type="ORF">ACFOW8_28970</name>
</gene>
<accession>A0ABV8LDJ5</accession>
<dbReference type="Proteomes" id="UP001595767">
    <property type="component" value="Unassembled WGS sequence"/>
</dbReference>
<dbReference type="EMBL" id="JBHSBA010000018">
    <property type="protein sequence ID" value="MFC4128970.1"/>
    <property type="molecule type" value="Genomic_DNA"/>
</dbReference>
<evidence type="ECO:0000313" key="2">
    <source>
        <dbReference type="Proteomes" id="UP001595767"/>
    </source>
</evidence>
<comment type="caution">
    <text evidence="1">The sequence shown here is derived from an EMBL/GenBank/DDBJ whole genome shotgun (WGS) entry which is preliminary data.</text>
</comment>